<comment type="caution">
    <text evidence="1">The sequence shown here is derived from an EMBL/GenBank/DDBJ whole genome shotgun (WGS) entry which is preliminary data.</text>
</comment>
<name>A0ACB9LZ44_BAUVA</name>
<evidence type="ECO:0000313" key="1">
    <source>
        <dbReference type="EMBL" id="KAI4316943.1"/>
    </source>
</evidence>
<proteinExistence type="predicted"/>
<organism evidence="1 2">
    <name type="scientific">Bauhinia variegata</name>
    <name type="common">Purple orchid tree</name>
    <name type="synonym">Phanera variegata</name>
    <dbReference type="NCBI Taxonomy" id="167791"/>
    <lineage>
        <taxon>Eukaryota</taxon>
        <taxon>Viridiplantae</taxon>
        <taxon>Streptophyta</taxon>
        <taxon>Embryophyta</taxon>
        <taxon>Tracheophyta</taxon>
        <taxon>Spermatophyta</taxon>
        <taxon>Magnoliopsida</taxon>
        <taxon>eudicotyledons</taxon>
        <taxon>Gunneridae</taxon>
        <taxon>Pentapetalae</taxon>
        <taxon>rosids</taxon>
        <taxon>fabids</taxon>
        <taxon>Fabales</taxon>
        <taxon>Fabaceae</taxon>
        <taxon>Cercidoideae</taxon>
        <taxon>Cercideae</taxon>
        <taxon>Bauhiniinae</taxon>
        <taxon>Bauhinia</taxon>
    </lineage>
</organism>
<dbReference type="Proteomes" id="UP000828941">
    <property type="component" value="Chromosome 10"/>
</dbReference>
<reference evidence="1 2" key="1">
    <citation type="journal article" date="2022" name="DNA Res.">
        <title>Chromosomal-level genome assembly of the orchid tree Bauhinia variegata (Leguminosae; Cercidoideae) supports the allotetraploid origin hypothesis of Bauhinia.</title>
        <authorList>
            <person name="Zhong Y."/>
            <person name="Chen Y."/>
            <person name="Zheng D."/>
            <person name="Pang J."/>
            <person name="Liu Y."/>
            <person name="Luo S."/>
            <person name="Meng S."/>
            <person name="Qian L."/>
            <person name="Wei D."/>
            <person name="Dai S."/>
            <person name="Zhou R."/>
        </authorList>
    </citation>
    <scope>NUCLEOTIDE SEQUENCE [LARGE SCALE GENOMIC DNA]</scope>
    <source>
        <strain evidence="1">BV-YZ2020</strain>
    </source>
</reference>
<sequence length="589" mass="66817">MGAVCSAGMDKKNAQPGGDTLELKLKKENNIANWKGDSSTDYNRKKQKKRDSSDIQSSFNESTPSQTGERKSSFVRRAGERAVEVLDTLGSSISKLNADNGFNTGMVSKGKKVSILAFEVANTITKAEMLFQSLSEENIKFLRKEILQSEGVQRLVSTDMKELLSLAEADKREECSIFSREVARFGDLCKDPQWHNLNRYFLRLDSDIFGGKQLREETERTIKELITLAQDTAELYHELNALERFEQDYQQKVKEMESLNLPLKGESLTIFQSELKHQRKLVRSLKKKSLWSRNLEEIVEKLVEIVTYIHQAIYEFIGDYGTLAAVPKYSKGPQRLGEAGLALHYANIINQMNVIASRRTSLPPNMRDALYHGLPNNIKSALPSKLQTIAVKEPSLTEVKSEMDKTLQWLVPVATNTTKAHQSFGWIGEWANTSNDFGNNTDKESNLIRLQTLHYADKQKTDIYILELLARLHHLISFARYRQQPLKPKPTGSPTKGLSKMRQFVSPDSSSKTLSIEDRRLLEDVIRRRRTPGVSKSEDFAAGKKREARGWSSSKSAGSSPDREIGMSMIPRFQHQSFDILDIMDGLRY</sequence>
<evidence type="ECO:0000313" key="2">
    <source>
        <dbReference type="Proteomes" id="UP000828941"/>
    </source>
</evidence>
<gene>
    <name evidence="1" type="ORF">L6164_024867</name>
</gene>
<accession>A0ACB9LZ44</accession>
<protein>
    <submittedName>
        <fullName evidence="1">Uncharacterized protein</fullName>
    </submittedName>
</protein>
<keyword evidence="2" id="KW-1185">Reference proteome</keyword>
<dbReference type="EMBL" id="CM039435">
    <property type="protein sequence ID" value="KAI4316943.1"/>
    <property type="molecule type" value="Genomic_DNA"/>
</dbReference>